<feature type="region of interest" description="Disordered" evidence="1">
    <location>
        <begin position="214"/>
        <end position="236"/>
    </location>
</feature>
<dbReference type="STRING" id="1399860.A0A2C5XY00"/>
<dbReference type="InterPro" id="IPR022093">
    <property type="entry name" value="Rad26-like_helical"/>
</dbReference>
<feature type="compositionally biased region" description="Polar residues" evidence="1">
    <location>
        <begin position="29"/>
        <end position="40"/>
    </location>
</feature>
<evidence type="ECO:0000313" key="6">
    <source>
        <dbReference type="Proteomes" id="UP000226192"/>
    </source>
</evidence>
<dbReference type="EMBL" id="NJET01000179">
    <property type="protein sequence ID" value="PHH59822.1"/>
    <property type="molecule type" value="Genomic_DNA"/>
</dbReference>
<dbReference type="OrthoDB" id="5245063at2759"/>
<dbReference type="InterPro" id="IPR048379">
    <property type="entry name" value="Rad26-like_C"/>
</dbReference>
<proteinExistence type="predicted"/>
<evidence type="ECO:0000256" key="1">
    <source>
        <dbReference type="SAM" id="MobiDB-lite"/>
    </source>
</evidence>
<feature type="region of interest" description="Disordered" evidence="1">
    <location>
        <begin position="257"/>
        <end position="289"/>
    </location>
</feature>
<protein>
    <recommendedName>
        <fullName evidence="7">DNA repair protein Rad26</fullName>
    </recommendedName>
</protein>
<organism evidence="5 6">
    <name type="scientific">Ophiocordyceps australis</name>
    <dbReference type="NCBI Taxonomy" id="1399860"/>
    <lineage>
        <taxon>Eukaryota</taxon>
        <taxon>Fungi</taxon>
        <taxon>Dikarya</taxon>
        <taxon>Ascomycota</taxon>
        <taxon>Pezizomycotina</taxon>
        <taxon>Sordariomycetes</taxon>
        <taxon>Hypocreomycetidae</taxon>
        <taxon>Hypocreales</taxon>
        <taxon>Ophiocordycipitaceae</taxon>
        <taxon>Ophiocordyceps</taxon>
    </lineage>
</organism>
<feature type="domain" description="Rad26-like helical repeats" evidence="2">
    <location>
        <begin position="437"/>
        <end position="666"/>
    </location>
</feature>
<dbReference type="Pfam" id="PF21046">
    <property type="entry name" value="Rad26-like_C"/>
    <property type="match status" value="1"/>
</dbReference>
<feature type="domain" description="Rad26-like C-terminal" evidence="3">
    <location>
        <begin position="675"/>
        <end position="739"/>
    </location>
</feature>
<dbReference type="AlphaFoldDB" id="A0A2C5XY00"/>
<comment type="caution">
    <text evidence="5">The sequence shown here is derived from an EMBL/GenBank/DDBJ whole genome shotgun (WGS) entry which is preliminary data.</text>
</comment>
<dbReference type="Proteomes" id="UP000226192">
    <property type="component" value="Unassembled WGS sequence"/>
</dbReference>
<feature type="region of interest" description="Disordered" evidence="1">
    <location>
        <begin position="29"/>
        <end position="50"/>
    </location>
</feature>
<dbReference type="Pfam" id="PF12331">
    <property type="entry name" value="Rad26-like_helical_rpts"/>
    <property type="match status" value="1"/>
</dbReference>
<sequence length="741" mass="81220">MTLDDFSDDDFPDLTDNALQELERNAIQLTQAKSPRQSTYPDYGWEDEDDDLDTTEVTNIIGLPIARPVVDNALLQPHAKQPHSDSRLHFSSAVPEAKSRWNAAAAGLAVRPRQSLAASQRLQAPAQSQGHDIVSALQRRVRSLEAELNASRGENSIIRANLTKTRSDHEAHIARLQAEKANQVAEKQRIADAALEAHKNANTELQFMQRDLREVSDRARRKDPAAPSGLATPRKANKSWTLADGFDHMDIVVSPSKAMGRSRGSGPVAAHVGERTPSKGKRKRPPIDSPVAELDIDMQDAVVSPEKPAAAPVEQANTLVSHGAPLDFLQLVLDHGAFYQQPPTFDTLSRYTLPADPTETSLASMIFEKLPLMGHPGRPMQLLVDFAEHIMSLWTSCVQQGLWEPIKHLVALVSFTLDLHASSVAPHVVSSLVPAAQQTIRELAQRRHPCPDGRHEYSLLQQHIDTHSIFGLLLTAAMACATWPSETPDGFRYTAVEFWRLVCHDTVLLLLSPKQNLEDTIAMLDLLALSPLPDSIGPVSQEIEPVTIARDVIERVSSKLMDSMRSPMRAKQRRMLHLAALRTLIAFARYPFGALQLASHDYALPRLVMCLCRSIDHLYDQSVCASATSSAKSSRASRPLASTEPTASAQLHRIISQSLLLIHTLVTDPNTSNAAEISHKLSMIHGGSQRYILALGRLTFADEDHAIEAAISGDVVDAAHELLELAVTPDEGETVSEAFGA</sequence>
<name>A0A2C5XY00_9HYPO</name>
<reference evidence="5 6" key="1">
    <citation type="submission" date="2017-06" db="EMBL/GenBank/DDBJ databases">
        <title>Ant-infecting Ophiocordyceps genomes reveal a high diversity of potential behavioral manipulation genes and a possible major role for enterotoxins.</title>
        <authorList>
            <person name="De Bekker C."/>
            <person name="Evans H.C."/>
            <person name="Brachmann A."/>
            <person name="Hughes D.P."/>
        </authorList>
    </citation>
    <scope>NUCLEOTIDE SEQUENCE [LARGE SCALE GENOMIC DNA]</scope>
    <source>
        <strain evidence="5 6">Map64</strain>
    </source>
</reference>
<dbReference type="InterPro" id="IPR048380">
    <property type="entry name" value="Rad26-like_N"/>
</dbReference>
<feature type="domain" description="Rad26-like N-terminal" evidence="4">
    <location>
        <begin position="328"/>
        <end position="376"/>
    </location>
</feature>
<evidence type="ECO:0000313" key="5">
    <source>
        <dbReference type="EMBL" id="PHH59822.1"/>
    </source>
</evidence>
<evidence type="ECO:0000259" key="4">
    <source>
        <dbReference type="Pfam" id="PF21048"/>
    </source>
</evidence>
<dbReference type="Pfam" id="PF21048">
    <property type="entry name" value="Rad26-like_N"/>
    <property type="match status" value="1"/>
</dbReference>
<keyword evidence="6" id="KW-1185">Reference proteome</keyword>
<evidence type="ECO:0008006" key="7">
    <source>
        <dbReference type="Google" id="ProtNLM"/>
    </source>
</evidence>
<gene>
    <name evidence="5" type="ORF">CDD81_2458</name>
</gene>
<accession>A0A2C5XY00</accession>
<evidence type="ECO:0000259" key="3">
    <source>
        <dbReference type="Pfam" id="PF21046"/>
    </source>
</evidence>
<feature type="compositionally biased region" description="Basic and acidic residues" evidence="1">
    <location>
        <begin position="214"/>
        <end position="224"/>
    </location>
</feature>
<evidence type="ECO:0000259" key="2">
    <source>
        <dbReference type="Pfam" id="PF12331"/>
    </source>
</evidence>